<dbReference type="AlphaFoldDB" id="A0A8T0XVP5"/>
<feature type="region of interest" description="Disordered" evidence="1">
    <location>
        <begin position="1"/>
        <end position="133"/>
    </location>
</feature>
<reference evidence="2" key="1">
    <citation type="submission" date="2020-05" db="EMBL/GenBank/DDBJ databases">
        <title>WGS assembly of Panicum virgatum.</title>
        <authorList>
            <person name="Lovell J.T."/>
            <person name="Jenkins J."/>
            <person name="Shu S."/>
            <person name="Juenger T.E."/>
            <person name="Schmutz J."/>
        </authorList>
    </citation>
    <scope>NUCLEOTIDE SEQUENCE</scope>
    <source>
        <strain evidence="2">AP13</strain>
    </source>
</reference>
<evidence type="ECO:0000256" key="1">
    <source>
        <dbReference type="SAM" id="MobiDB-lite"/>
    </source>
</evidence>
<protein>
    <submittedName>
        <fullName evidence="2">Uncharacterized protein</fullName>
    </submittedName>
</protein>
<dbReference type="EMBL" id="CM029037">
    <property type="protein sequence ID" value="KAG2662306.1"/>
    <property type="molecule type" value="Genomic_DNA"/>
</dbReference>
<sequence length="335" mass="36884">MRAQLRRPPLLHPLLYRPPPPPPPLPTPPAQPPQLASPMLLRQLFPNLFVSSGEPAPSKNQESCFNLDTPPAPPNAKNDPIAQRQAHRVQPIPVPRQSESNRGRRTQSRHLVRNTSSTSRRDFVPSVTKPKDAASFASPTTIATQPAMNLFVASTASTPATGPVIVAAKPPPVIPHTCQTQHRESRTSTGFSTIRDNQVQGVIESTSILCNASCHSPSLRDEIQQIVASATLPLHARLSELQNKIHDWLKNTENYVLDRELQPEQREIHGTCAAFRESERFSREHDVVDISQAASGLLPAVPVHQVFNRLLQDMPSAETNFSSSPISHQDVEDAL</sequence>
<comment type="caution">
    <text evidence="2">The sequence shown here is derived from an EMBL/GenBank/DDBJ whole genome shotgun (WGS) entry which is preliminary data.</text>
</comment>
<evidence type="ECO:0000313" key="2">
    <source>
        <dbReference type="EMBL" id="KAG2662306.1"/>
    </source>
</evidence>
<proteinExistence type="predicted"/>
<feature type="compositionally biased region" description="Low complexity" evidence="1">
    <location>
        <begin position="6"/>
        <end position="15"/>
    </location>
</feature>
<accession>A0A8T0XVP5</accession>
<dbReference type="Proteomes" id="UP000823388">
    <property type="component" value="Chromosome 1K"/>
</dbReference>
<name>A0A8T0XVP5_PANVG</name>
<organism evidence="2 3">
    <name type="scientific">Panicum virgatum</name>
    <name type="common">Blackwell switchgrass</name>
    <dbReference type="NCBI Taxonomy" id="38727"/>
    <lineage>
        <taxon>Eukaryota</taxon>
        <taxon>Viridiplantae</taxon>
        <taxon>Streptophyta</taxon>
        <taxon>Embryophyta</taxon>
        <taxon>Tracheophyta</taxon>
        <taxon>Spermatophyta</taxon>
        <taxon>Magnoliopsida</taxon>
        <taxon>Liliopsida</taxon>
        <taxon>Poales</taxon>
        <taxon>Poaceae</taxon>
        <taxon>PACMAD clade</taxon>
        <taxon>Panicoideae</taxon>
        <taxon>Panicodae</taxon>
        <taxon>Paniceae</taxon>
        <taxon>Panicinae</taxon>
        <taxon>Panicum</taxon>
        <taxon>Panicum sect. Hiantes</taxon>
    </lineage>
</organism>
<feature type="compositionally biased region" description="Pro residues" evidence="1">
    <location>
        <begin position="16"/>
        <end position="32"/>
    </location>
</feature>
<evidence type="ECO:0000313" key="3">
    <source>
        <dbReference type="Proteomes" id="UP000823388"/>
    </source>
</evidence>
<keyword evidence="3" id="KW-1185">Reference proteome</keyword>
<gene>
    <name evidence="2" type="ORF">PVAP13_1KG522204</name>
</gene>
<feature type="compositionally biased region" description="Basic residues" evidence="1">
    <location>
        <begin position="103"/>
        <end position="112"/>
    </location>
</feature>